<dbReference type="FunFam" id="3.40.50.720:FF:000084">
    <property type="entry name" value="Short-chain dehydrogenase reductase"/>
    <property type="match status" value="1"/>
</dbReference>
<dbReference type="eggNOG" id="COG1028">
    <property type="taxonomic scope" value="Bacteria"/>
</dbReference>
<evidence type="ECO:0000256" key="1">
    <source>
        <dbReference type="ARBA" id="ARBA00006484"/>
    </source>
</evidence>
<dbReference type="GO" id="GO:0008667">
    <property type="term" value="F:2,3-dihydro-2,3-dihydroxybenzoate dehydrogenase activity"/>
    <property type="evidence" value="ECO:0007669"/>
    <property type="project" value="UniProtKB-UniRule"/>
</dbReference>
<dbReference type="InterPro" id="IPR051122">
    <property type="entry name" value="SDR_DHRS6-like"/>
</dbReference>
<evidence type="ECO:0000256" key="2">
    <source>
        <dbReference type="ARBA" id="ARBA00023002"/>
    </source>
</evidence>
<dbReference type="Pfam" id="PF13561">
    <property type="entry name" value="adh_short_C2"/>
    <property type="match status" value="1"/>
</dbReference>
<dbReference type="PRINTS" id="PR01397">
    <property type="entry name" value="DHBDHDRGNASE"/>
</dbReference>
<dbReference type="Proteomes" id="UP000000249">
    <property type="component" value="Chromosome 1"/>
</dbReference>
<proteinExistence type="inferred from homology"/>
<dbReference type="AlphaFoldDB" id="A0A0H3AL34"/>
<dbReference type="PROSITE" id="PS00061">
    <property type="entry name" value="ADH_SHORT"/>
    <property type="match status" value="1"/>
</dbReference>
<dbReference type="NCBIfam" id="NF006074">
    <property type="entry name" value="PRK08220.1"/>
    <property type="match status" value="1"/>
</dbReference>
<accession>A0A0H3AL34</accession>
<reference evidence="4 5" key="1">
    <citation type="submission" date="2007-03" db="EMBL/GenBank/DDBJ databases">
        <authorList>
            <person name="Heidelberg J."/>
        </authorList>
    </citation>
    <scope>NUCLEOTIDE SEQUENCE [LARGE SCALE GENOMIC DNA]</scope>
    <source>
        <strain evidence="5">ATCC 39541 / Classical Ogawa 395 / O395</strain>
    </source>
</reference>
<comment type="similarity">
    <text evidence="1">Belongs to the short-chain dehydrogenases/reductases (SDR) family.</text>
</comment>
<dbReference type="NCBIfam" id="TIGR04316">
    <property type="entry name" value="dhbA_paeA"/>
    <property type="match status" value="1"/>
</dbReference>
<keyword evidence="2" id="KW-0560">Oxidoreductase</keyword>
<evidence type="ECO:0000313" key="5">
    <source>
        <dbReference type="Proteomes" id="UP000000249"/>
    </source>
</evidence>
<dbReference type="KEGG" id="vco:VC0395_A0303"/>
<dbReference type="PANTHER" id="PTHR43477">
    <property type="entry name" value="DIHYDROANTICAPSIN 7-DEHYDROGENASE"/>
    <property type="match status" value="1"/>
</dbReference>
<dbReference type="SUPFAM" id="SSF51735">
    <property type="entry name" value="NAD(P)-binding Rossmann-fold domains"/>
    <property type="match status" value="1"/>
</dbReference>
<dbReference type="GO" id="GO:0019290">
    <property type="term" value="P:siderophore biosynthetic process"/>
    <property type="evidence" value="ECO:0007669"/>
    <property type="project" value="InterPro"/>
</dbReference>
<dbReference type="InterPro" id="IPR002347">
    <property type="entry name" value="SDR_fam"/>
</dbReference>
<gene>
    <name evidence="4" type="ordered locus">VC0395_A0303</name>
</gene>
<dbReference type="InterPro" id="IPR020904">
    <property type="entry name" value="Sc_DH/Rdtase_CS"/>
</dbReference>
<dbReference type="PANTHER" id="PTHR43477:SF1">
    <property type="entry name" value="DIHYDROANTICAPSIN 7-DEHYDROGENASE"/>
    <property type="match status" value="1"/>
</dbReference>
<evidence type="ECO:0000313" key="4">
    <source>
        <dbReference type="EMBL" id="ABQ20961.1"/>
    </source>
</evidence>
<dbReference type="Gene3D" id="3.40.50.720">
    <property type="entry name" value="NAD(P)-binding Rossmann-like Domain"/>
    <property type="match status" value="1"/>
</dbReference>
<organism evidence="4 5">
    <name type="scientific">Vibrio cholerae serotype O1 (strain ATCC 39541 / Classical Ogawa 395 / O395)</name>
    <dbReference type="NCBI Taxonomy" id="345073"/>
    <lineage>
        <taxon>Bacteria</taxon>
        <taxon>Pseudomonadati</taxon>
        <taxon>Pseudomonadota</taxon>
        <taxon>Gammaproteobacteria</taxon>
        <taxon>Vibrionales</taxon>
        <taxon>Vibrionaceae</taxon>
        <taxon>Vibrio</taxon>
    </lineage>
</organism>
<name>A0A0H3AL34_VIBC3</name>
<sequence>MKDMSLVNSKVLLVGSARGIGFSVLEHLLQAGAQVMAADCEWQLLLEQSESLLGRYPDQLTLKKLDLAEPEAVREQVNQWAEQVAGFDHLVCCAGILHVAPLHEMPMEQVSSIFTVNAFGVLACMQGVASSMKARQQGSMVIIGSNAANTPRMSIGAYGASKAALHMLVKCIGMELAPYGIRCNLVSPGSTRTAMQQQLWTEQYGEAQVIAGDAAQFRLGIPLNKIAEPADIAQAVLFLLSDNAGHITLHDLRVDGGATLDH</sequence>
<dbReference type="CDD" id="cd05331">
    <property type="entry name" value="DH-DHB-DH_SDR_c"/>
    <property type="match status" value="1"/>
</dbReference>
<dbReference type="InterPro" id="IPR003560">
    <property type="entry name" value="DHB_DH"/>
</dbReference>
<evidence type="ECO:0000256" key="3">
    <source>
        <dbReference type="NCBIfam" id="TIGR04316"/>
    </source>
</evidence>
<dbReference type="EC" id="1.3.1.28" evidence="3"/>
<protein>
    <recommendedName>
        <fullName evidence="3">2,3-dihydro-2,3-dihydroxybenzoate dehydrogenase</fullName>
        <ecNumber evidence="3">1.3.1.28</ecNumber>
    </recommendedName>
</protein>
<dbReference type="OrthoDB" id="9810734at2"/>
<dbReference type="InterPro" id="IPR036291">
    <property type="entry name" value="NAD(P)-bd_dom_sf"/>
</dbReference>
<dbReference type="EMBL" id="CP000627">
    <property type="protein sequence ID" value="ABQ20961.1"/>
    <property type="molecule type" value="Genomic_DNA"/>
</dbReference>
<dbReference type="SMR" id="A0A0H3AL34"/>
<dbReference type="PATRIC" id="fig|345073.21.peg.765"/>
<dbReference type="KEGG" id="vcr:VC395_0791"/>